<name>A0A9X4XG62_9FIRM</name>
<gene>
    <name evidence="2" type="ORF">GMA92_13195</name>
</gene>
<dbReference type="Proteomes" id="UP000487649">
    <property type="component" value="Unassembled WGS sequence"/>
</dbReference>
<dbReference type="OrthoDB" id="1655186at2"/>
<feature type="transmembrane region" description="Helical" evidence="1">
    <location>
        <begin position="148"/>
        <end position="169"/>
    </location>
</feature>
<evidence type="ECO:0000256" key="1">
    <source>
        <dbReference type="SAM" id="Phobius"/>
    </source>
</evidence>
<dbReference type="EMBL" id="WMQE01000036">
    <property type="protein sequence ID" value="MTK22368.1"/>
    <property type="molecule type" value="Genomic_DNA"/>
</dbReference>
<proteinExistence type="predicted"/>
<dbReference type="RefSeq" id="WP_006783210.1">
    <property type="nucleotide sequence ID" value="NZ_CABJBH010000010.1"/>
</dbReference>
<dbReference type="PANTHER" id="PTHR41309">
    <property type="entry name" value="MEMBRANE PROTEIN-RELATED"/>
    <property type="match status" value="1"/>
</dbReference>
<dbReference type="Pfam" id="PF13346">
    <property type="entry name" value="ABC2_membrane_5"/>
    <property type="match status" value="1"/>
</dbReference>
<feature type="transmembrane region" description="Helical" evidence="1">
    <location>
        <begin position="114"/>
        <end position="136"/>
    </location>
</feature>
<keyword evidence="1" id="KW-0812">Transmembrane</keyword>
<sequence>MKGLILKDLLNLRKNLKTIIIMCLFYTLLFSTLNPTFLSGMITILFAMQILTTFSYDDYSKWNMYALSLPITKKQLVLSKYILGISFIIFGGVFSFILTSLLSLFKGSFILGDLVASIIGSTGIMILMILILLPLIFKYGVERSRIMLLAIFAIPTVLILIISKVLALTGIPFPSEEQLNALLPVICIIATLILIAGSYVSYMTSVKIVTKKEY</sequence>
<accession>A0A9X4XG62</accession>
<feature type="transmembrane region" description="Helical" evidence="1">
    <location>
        <begin position="37"/>
        <end position="56"/>
    </location>
</feature>
<evidence type="ECO:0000313" key="2">
    <source>
        <dbReference type="EMBL" id="MTK22368.1"/>
    </source>
</evidence>
<organism evidence="2 3">
    <name type="scientific">Turicibacter sanguinis</name>
    <dbReference type="NCBI Taxonomy" id="154288"/>
    <lineage>
        <taxon>Bacteria</taxon>
        <taxon>Bacillati</taxon>
        <taxon>Bacillota</taxon>
        <taxon>Erysipelotrichia</taxon>
        <taxon>Erysipelotrichales</taxon>
        <taxon>Turicibacteraceae</taxon>
        <taxon>Turicibacter</taxon>
    </lineage>
</organism>
<reference evidence="2 3" key="1">
    <citation type="journal article" date="2019" name="Nat. Med.">
        <title>A library of human gut bacterial isolates paired with longitudinal multiomics data enables mechanistic microbiome research.</title>
        <authorList>
            <person name="Poyet M."/>
            <person name="Groussin M."/>
            <person name="Gibbons S.M."/>
            <person name="Avila-Pacheco J."/>
            <person name="Jiang X."/>
            <person name="Kearney S.M."/>
            <person name="Perrotta A.R."/>
            <person name="Berdy B."/>
            <person name="Zhao S."/>
            <person name="Lieberman T.D."/>
            <person name="Swanson P.K."/>
            <person name="Smith M."/>
            <person name="Roesemann S."/>
            <person name="Alexander J.E."/>
            <person name="Rich S.A."/>
            <person name="Livny J."/>
            <person name="Vlamakis H."/>
            <person name="Clish C."/>
            <person name="Bullock K."/>
            <person name="Deik A."/>
            <person name="Scott J."/>
            <person name="Pierce K.A."/>
            <person name="Xavier R.J."/>
            <person name="Alm E.J."/>
        </authorList>
    </citation>
    <scope>NUCLEOTIDE SEQUENCE [LARGE SCALE GENOMIC DNA]</scope>
    <source>
        <strain evidence="2 3">BIOML-A198</strain>
    </source>
</reference>
<dbReference type="AlphaFoldDB" id="A0A9X4XG62"/>
<feature type="transmembrane region" description="Helical" evidence="1">
    <location>
        <begin position="181"/>
        <end position="202"/>
    </location>
</feature>
<keyword evidence="1" id="KW-0472">Membrane</keyword>
<feature type="transmembrane region" description="Helical" evidence="1">
    <location>
        <begin position="12"/>
        <end position="31"/>
    </location>
</feature>
<dbReference type="PANTHER" id="PTHR41309:SF2">
    <property type="entry name" value="MEMBRANE PROTEIN"/>
    <property type="match status" value="1"/>
</dbReference>
<feature type="transmembrane region" description="Helical" evidence="1">
    <location>
        <begin position="77"/>
        <end position="102"/>
    </location>
</feature>
<dbReference type="GeneID" id="60058042"/>
<evidence type="ECO:0000313" key="3">
    <source>
        <dbReference type="Proteomes" id="UP000487649"/>
    </source>
</evidence>
<comment type="caution">
    <text evidence="2">The sequence shown here is derived from an EMBL/GenBank/DDBJ whole genome shotgun (WGS) entry which is preliminary data.</text>
</comment>
<protein>
    <submittedName>
        <fullName evidence="2">ABC-2 transporter permease</fullName>
    </submittedName>
</protein>
<keyword evidence="1" id="KW-1133">Transmembrane helix</keyword>
<dbReference type="InterPro" id="IPR025699">
    <property type="entry name" value="ABC2_memb-like"/>
</dbReference>